<keyword evidence="1" id="KW-0812">Transmembrane</keyword>
<keyword evidence="2" id="KW-0131">Cell cycle</keyword>
<evidence type="ECO:0000313" key="2">
    <source>
        <dbReference type="EMBL" id="SMB78706.1"/>
    </source>
</evidence>
<reference evidence="3" key="1">
    <citation type="submission" date="2017-04" db="EMBL/GenBank/DDBJ databases">
        <authorList>
            <person name="Varghese N."/>
            <person name="Submissions S."/>
        </authorList>
    </citation>
    <scope>NUCLEOTIDE SEQUENCE [LARGE SCALE GENOMIC DNA]</scope>
    <source>
        <strain evidence="3">DSM 20463</strain>
    </source>
</reference>
<gene>
    <name evidence="2" type="ORF">SAMN00017477_0087</name>
</gene>
<feature type="transmembrane region" description="Helical" evidence="1">
    <location>
        <begin position="7"/>
        <end position="25"/>
    </location>
</feature>
<dbReference type="Proteomes" id="UP000192368">
    <property type="component" value="Unassembled WGS sequence"/>
</dbReference>
<sequence>MEKLKYILFTTLFIIIFKILFIHYFGISIDEIYAKYVTSSFIGRYHIDIIGLVVVALLLIICKKNER</sequence>
<proteinExistence type="predicted"/>
<accession>A0A1W1UC90</accession>
<keyword evidence="1" id="KW-0472">Membrane</keyword>
<dbReference type="AlphaFoldDB" id="A0A1W1UC90"/>
<protein>
    <submittedName>
        <fullName evidence="2">Cell division protein FtsX</fullName>
    </submittedName>
</protein>
<dbReference type="STRING" id="573058.SAMN00017477_0087"/>
<dbReference type="GO" id="GO:0051301">
    <property type="term" value="P:cell division"/>
    <property type="evidence" value="ECO:0007669"/>
    <property type="project" value="UniProtKB-KW"/>
</dbReference>
<keyword evidence="2" id="KW-0132">Cell division</keyword>
<keyword evidence="3" id="KW-1185">Reference proteome</keyword>
<keyword evidence="1" id="KW-1133">Transmembrane helix</keyword>
<name>A0A1W1UC90_PEPAS</name>
<dbReference type="EMBL" id="FWWR01000008">
    <property type="protein sequence ID" value="SMB78706.1"/>
    <property type="molecule type" value="Genomic_DNA"/>
</dbReference>
<feature type="transmembrane region" description="Helical" evidence="1">
    <location>
        <begin position="45"/>
        <end position="62"/>
    </location>
</feature>
<evidence type="ECO:0000313" key="3">
    <source>
        <dbReference type="Proteomes" id="UP000192368"/>
    </source>
</evidence>
<evidence type="ECO:0000256" key="1">
    <source>
        <dbReference type="SAM" id="Phobius"/>
    </source>
</evidence>
<organism evidence="2 3">
    <name type="scientific">Peptoniphilus asaccharolyticus DSM 20463</name>
    <dbReference type="NCBI Taxonomy" id="573058"/>
    <lineage>
        <taxon>Bacteria</taxon>
        <taxon>Bacillati</taxon>
        <taxon>Bacillota</taxon>
        <taxon>Tissierellia</taxon>
        <taxon>Tissierellales</taxon>
        <taxon>Peptoniphilaceae</taxon>
        <taxon>Peptoniphilus</taxon>
    </lineage>
</organism>